<organism evidence="1 2">
    <name type="scientific">Leuconostoc inhae</name>
    <dbReference type="NCBI Taxonomy" id="178001"/>
    <lineage>
        <taxon>Bacteria</taxon>
        <taxon>Bacillati</taxon>
        <taxon>Bacillota</taxon>
        <taxon>Bacilli</taxon>
        <taxon>Lactobacillales</taxon>
        <taxon>Lactobacillaceae</taxon>
        <taxon>Leuconostoc</taxon>
    </lineage>
</organism>
<dbReference type="EMBL" id="FBTU01000026">
    <property type="protein sequence ID" value="CUW19716.1"/>
    <property type="molecule type" value="Genomic_DNA"/>
</dbReference>
<dbReference type="Proteomes" id="UP000198868">
    <property type="component" value="Unassembled WGS sequence"/>
</dbReference>
<evidence type="ECO:0000313" key="1">
    <source>
        <dbReference type="EMBL" id="CUW19716.1"/>
    </source>
</evidence>
<name>A0AAN2QWT1_9LACO</name>
<gene>
    <name evidence="1" type="ORF">PL111_1100</name>
</gene>
<evidence type="ECO:0000313" key="2">
    <source>
        <dbReference type="Proteomes" id="UP000198868"/>
    </source>
</evidence>
<dbReference type="RefSeq" id="WP_089930471.1">
    <property type="nucleotide sequence ID" value="NZ_FBTU01000026.1"/>
</dbReference>
<protein>
    <submittedName>
        <fullName evidence="1">Uncharacterized protein</fullName>
    </submittedName>
</protein>
<proteinExistence type="predicted"/>
<comment type="caution">
    <text evidence="1">The sequence shown here is derived from an EMBL/GenBank/DDBJ whole genome shotgun (WGS) entry which is preliminary data.</text>
</comment>
<reference evidence="1 2" key="1">
    <citation type="submission" date="2015-12" db="EMBL/GenBank/DDBJ databases">
        <authorList>
            <person name="Andreevskaya M."/>
        </authorList>
    </citation>
    <scope>NUCLEOTIDE SEQUENCE [LARGE SCALE GENOMIC DNA]</scope>
    <source>
        <strain evidence="1 2">PL111</strain>
    </source>
</reference>
<dbReference type="AlphaFoldDB" id="A0AAN2QWT1"/>
<accession>A0AAN2QWT1</accession>
<sequence>MINKATDNLRYRIVNRYVGCLRDIEVDSDLREQLKWSDNNKIIGQIAYSIHNIVDSTDEAFRAFDDVDNYEAFILRELVEHTKNLENTLLPELERMRLDTRWVTEYYEELVDVKKVLDDFNVV</sequence>